<name>A0A935MY45_9RHOO</name>
<dbReference type="PANTHER" id="PTHR12907">
    <property type="entry name" value="EGL NINE HOMOLOG-RELATED"/>
    <property type="match status" value="1"/>
</dbReference>
<dbReference type="AlphaFoldDB" id="A0A935MY45"/>
<keyword evidence="3" id="KW-0847">Vitamin C</keyword>
<dbReference type="GO" id="GO:0071456">
    <property type="term" value="P:cellular response to hypoxia"/>
    <property type="evidence" value="ECO:0007669"/>
    <property type="project" value="TreeGrafter"/>
</dbReference>
<dbReference type="PROSITE" id="PS51471">
    <property type="entry name" value="FE2OG_OXY"/>
    <property type="match status" value="1"/>
</dbReference>
<dbReference type="Proteomes" id="UP000739411">
    <property type="component" value="Unassembled WGS sequence"/>
</dbReference>
<evidence type="ECO:0000256" key="1">
    <source>
        <dbReference type="ARBA" id="ARBA00001961"/>
    </source>
</evidence>
<comment type="caution">
    <text evidence="8">The sequence shown here is derived from an EMBL/GenBank/DDBJ whole genome shotgun (WGS) entry which is preliminary data.</text>
</comment>
<dbReference type="InterPro" id="IPR006620">
    <property type="entry name" value="Pro_4_hyd_alph"/>
</dbReference>
<comment type="cofactor">
    <cofactor evidence="1">
        <name>L-ascorbate</name>
        <dbReference type="ChEBI" id="CHEBI:38290"/>
    </cofactor>
</comment>
<keyword evidence="5" id="KW-0560">Oxidoreductase</keyword>
<sequence>MNIEEIAEHLTRVGYVVLDDPLKKALSDLLFIRCQDDDPLRFKAAQIGRGAANKHLSPLRGDVISWLDDSNSTDHAYLAWMEALRSGLNAALFLGLFDYECHYAIYGAGTSYAKHSDVLQGARNRVVSTVFYLNENWQSGDGGELRLFEPNGEATIATLNPNFGTMIIFLSESFPHEVLMAHNKRRSITGWFRVRER</sequence>
<organism evidence="8 9">
    <name type="scientific">Candidatus Dechloromonas phosphorivorans</name>
    <dbReference type="NCBI Taxonomy" id="2899244"/>
    <lineage>
        <taxon>Bacteria</taxon>
        <taxon>Pseudomonadati</taxon>
        <taxon>Pseudomonadota</taxon>
        <taxon>Betaproteobacteria</taxon>
        <taxon>Rhodocyclales</taxon>
        <taxon>Azonexaceae</taxon>
        <taxon>Dechloromonas</taxon>
    </lineage>
</organism>
<reference evidence="8 9" key="1">
    <citation type="submission" date="2020-10" db="EMBL/GenBank/DDBJ databases">
        <title>Connecting structure to function with the recovery of over 1000 high-quality activated sludge metagenome-assembled genomes encoding full-length rRNA genes using long-read sequencing.</title>
        <authorList>
            <person name="Singleton C.M."/>
            <person name="Petriglieri F."/>
            <person name="Kristensen J.M."/>
            <person name="Kirkegaard R.H."/>
            <person name="Michaelsen T.Y."/>
            <person name="Andersen M.H."/>
            <person name="Karst S.M."/>
            <person name="Dueholm M.S."/>
            <person name="Nielsen P.H."/>
            <person name="Albertsen M."/>
        </authorList>
    </citation>
    <scope>NUCLEOTIDE SEQUENCE [LARGE SCALE GENOMIC DNA]</scope>
    <source>
        <strain evidence="8">EsbW_18-Q3-R4-48_BATAC.463</strain>
    </source>
</reference>
<keyword evidence="6" id="KW-0408">Iron</keyword>
<dbReference type="GO" id="GO:0008198">
    <property type="term" value="F:ferrous iron binding"/>
    <property type="evidence" value="ECO:0007669"/>
    <property type="project" value="TreeGrafter"/>
</dbReference>
<proteinExistence type="predicted"/>
<dbReference type="PANTHER" id="PTHR12907:SF26">
    <property type="entry name" value="HIF PROLYL HYDROXYLASE, ISOFORM C"/>
    <property type="match status" value="1"/>
</dbReference>
<dbReference type="InterPro" id="IPR044862">
    <property type="entry name" value="Pro_4_hyd_alph_FE2OG_OXY"/>
</dbReference>
<evidence type="ECO:0000256" key="5">
    <source>
        <dbReference type="ARBA" id="ARBA00023002"/>
    </source>
</evidence>
<dbReference type="SMART" id="SM00702">
    <property type="entry name" value="P4Hc"/>
    <property type="match status" value="1"/>
</dbReference>
<dbReference type="InterPro" id="IPR051559">
    <property type="entry name" value="HIF_prolyl_hydroxylases"/>
</dbReference>
<protein>
    <submittedName>
        <fullName evidence="8">2OG-Fe(II) oxygenase</fullName>
    </submittedName>
</protein>
<dbReference type="InterPro" id="IPR005123">
    <property type="entry name" value="Oxoglu/Fe-dep_dioxygenase_dom"/>
</dbReference>
<accession>A0A935MY45</accession>
<gene>
    <name evidence="8" type="ORF">IPJ38_02220</name>
</gene>
<evidence type="ECO:0000256" key="3">
    <source>
        <dbReference type="ARBA" id="ARBA00022896"/>
    </source>
</evidence>
<dbReference type="EMBL" id="JADJMS010000006">
    <property type="protein sequence ID" value="MBK7414096.1"/>
    <property type="molecule type" value="Genomic_DNA"/>
</dbReference>
<evidence type="ECO:0000256" key="2">
    <source>
        <dbReference type="ARBA" id="ARBA00022723"/>
    </source>
</evidence>
<evidence type="ECO:0000256" key="4">
    <source>
        <dbReference type="ARBA" id="ARBA00022964"/>
    </source>
</evidence>
<dbReference type="GO" id="GO:0031418">
    <property type="term" value="F:L-ascorbic acid binding"/>
    <property type="evidence" value="ECO:0007669"/>
    <property type="project" value="UniProtKB-KW"/>
</dbReference>
<evidence type="ECO:0000256" key="6">
    <source>
        <dbReference type="ARBA" id="ARBA00023004"/>
    </source>
</evidence>
<dbReference type="Gene3D" id="2.60.120.620">
    <property type="entry name" value="q2cbj1_9rhob like domain"/>
    <property type="match status" value="1"/>
</dbReference>
<feature type="domain" description="Fe2OG dioxygenase" evidence="7">
    <location>
        <begin position="92"/>
        <end position="194"/>
    </location>
</feature>
<evidence type="ECO:0000259" key="7">
    <source>
        <dbReference type="PROSITE" id="PS51471"/>
    </source>
</evidence>
<dbReference type="GO" id="GO:0031543">
    <property type="term" value="F:peptidyl-proline dioxygenase activity"/>
    <property type="evidence" value="ECO:0007669"/>
    <property type="project" value="TreeGrafter"/>
</dbReference>
<keyword evidence="2" id="KW-0479">Metal-binding</keyword>
<evidence type="ECO:0000313" key="9">
    <source>
        <dbReference type="Proteomes" id="UP000739411"/>
    </source>
</evidence>
<keyword evidence="4" id="KW-0223">Dioxygenase</keyword>
<evidence type="ECO:0000313" key="8">
    <source>
        <dbReference type="EMBL" id="MBK7414096.1"/>
    </source>
</evidence>
<dbReference type="Pfam" id="PF13640">
    <property type="entry name" value="2OG-FeII_Oxy_3"/>
    <property type="match status" value="1"/>
</dbReference>